<reference evidence="1 2" key="1">
    <citation type="journal article" date="2017" name="Front. Microbiol.">
        <title>Strong Genomic and Phenotypic Heterogeneity in the Aeromonas sobria Species Complex.</title>
        <authorList>
            <person name="Gauthier J."/>
            <person name="Vincent A.T."/>
            <person name="Charette S.J."/>
            <person name="Derome N."/>
        </authorList>
    </citation>
    <scope>NUCLEOTIDE SEQUENCE [LARGE SCALE GENOMIC DNA]</scope>
    <source>
        <strain evidence="1 2">JF2635</strain>
    </source>
</reference>
<dbReference type="AlphaFoldDB" id="A0A2N3IS78"/>
<comment type="caution">
    <text evidence="1">The sequence shown here is derived from an EMBL/GenBank/DDBJ whole genome shotgun (WGS) entry which is preliminary data.</text>
</comment>
<dbReference type="Pfam" id="PF13289">
    <property type="entry name" value="SIR2_2"/>
    <property type="match status" value="1"/>
</dbReference>
<dbReference type="Proteomes" id="UP000233526">
    <property type="component" value="Unassembled WGS sequence"/>
</dbReference>
<evidence type="ECO:0000313" key="1">
    <source>
        <dbReference type="EMBL" id="PKQ74550.1"/>
    </source>
</evidence>
<gene>
    <name evidence="1" type="ORF">AOX56_20930</name>
</gene>
<accession>A0A2N3IS78</accession>
<dbReference type="EMBL" id="LJZX01000055">
    <property type="protein sequence ID" value="PKQ74550.1"/>
    <property type="molecule type" value="Genomic_DNA"/>
</dbReference>
<dbReference type="RefSeq" id="WP_101319801.1">
    <property type="nucleotide sequence ID" value="NZ_CAWNSS010000055.1"/>
</dbReference>
<organism evidence="1 2">
    <name type="scientific">Aeromonas sobria</name>
    <dbReference type="NCBI Taxonomy" id="646"/>
    <lineage>
        <taxon>Bacteria</taxon>
        <taxon>Pseudomonadati</taxon>
        <taxon>Pseudomonadota</taxon>
        <taxon>Gammaproteobacteria</taxon>
        <taxon>Aeromonadales</taxon>
        <taxon>Aeromonadaceae</taxon>
        <taxon>Aeromonas</taxon>
    </lineage>
</organism>
<sequence length="347" mass="39157">MSEDDVKRMLQGFFTQTPLVIVGSGLSLGEGVSGMWHLSQHLKKTIPDLVNGEELEEWRRIELEIDAGTMFEDAMSKLNPHSALVPHIINETASLLSGDEQNIFKDVLTRKKVLQLERLIKHLSHNQNEIVFVTPNYDRLIELACEMQGVEILTGFNGVYYSPHNPIGEKDKVTVIEQRKNHNARAAISLKKKLHAHILKPHGGLDWYEDNGQVFKSQVNISAKRLMITPGTSKFRAGYQHPFDYHRERANTFIKSANSILIIGYGFNDEQLETHLKNKLVTGTKVLLITKDISPNAKKICNGMNNVMTISALQGDDHKTIVCINGIETIHDGMWWALGSFIKEVLE</sequence>
<name>A0A2N3IS78_AERSO</name>
<proteinExistence type="predicted"/>
<protein>
    <submittedName>
        <fullName evidence="1">Uncharacterized protein</fullName>
    </submittedName>
</protein>
<evidence type="ECO:0000313" key="2">
    <source>
        <dbReference type="Proteomes" id="UP000233526"/>
    </source>
</evidence>